<reference evidence="1" key="1">
    <citation type="submission" date="2017-04" db="EMBL/GenBank/DDBJ databases">
        <authorList>
            <person name="Varghese N."/>
            <person name="Submissions S."/>
        </authorList>
    </citation>
    <scope>NUCLEOTIDE SEQUENCE</scope>
    <source>
        <strain evidence="1">WTE2008</strain>
    </source>
</reference>
<gene>
    <name evidence="1" type="ORF">SAMN06297397_2097</name>
</gene>
<evidence type="ECO:0000313" key="1">
    <source>
        <dbReference type="EMBL" id="SMC71076.1"/>
    </source>
</evidence>
<dbReference type="Proteomes" id="UP000192328">
    <property type="component" value="Unassembled WGS sequence"/>
</dbReference>
<evidence type="ECO:0000313" key="2">
    <source>
        <dbReference type="Proteomes" id="UP000192328"/>
    </source>
</evidence>
<proteinExistence type="predicted"/>
<accession>A0AC61PMJ3</accession>
<organism evidence="1 2">
    <name type="scientific">Aristaeella lactis</name>
    <dbReference type="NCBI Taxonomy" id="3046383"/>
    <lineage>
        <taxon>Bacteria</taxon>
        <taxon>Bacillati</taxon>
        <taxon>Bacillota</taxon>
        <taxon>Clostridia</taxon>
        <taxon>Eubacteriales</taxon>
        <taxon>Aristaeellaceae</taxon>
        <taxon>Aristaeella</taxon>
    </lineage>
</organism>
<comment type="caution">
    <text evidence="1">The sequence shown here is derived from an EMBL/GenBank/DDBJ whole genome shotgun (WGS) entry which is preliminary data.</text>
</comment>
<keyword evidence="2" id="KW-1185">Reference proteome</keyword>
<sequence length="230" mass="25640">MKRATALILAVVMILGLSSAFAESTFIWPGEYVNFGHYEQDGNKGNGDEPIRWVVLDVDFTNGSIFLLSEKALEKLPFNKSSNGAAWGDSSLRKWLNDDFIRAAFTDEEAAAIQVTQVEDTLEQSYADANTSNRFSGVTEDKVFCISYYELLTKVGGQYAFCEPTVALSKKNVKLEKVDGVNYCWWWLRTSAFKNNALCMAGSGFTSAYEHFDQGTVRPALWVKTSAVTR</sequence>
<dbReference type="EMBL" id="FWXZ01000004">
    <property type="protein sequence ID" value="SMC71076.1"/>
    <property type="molecule type" value="Genomic_DNA"/>
</dbReference>
<name>A0AC61PMJ3_9FIRM</name>
<protein>
    <submittedName>
        <fullName evidence="1">Uncharacterized protein</fullName>
    </submittedName>
</protein>